<accession>A0ABP6YCN3</accession>
<gene>
    <name evidence="2" type="ORF">GCM10022197_42830</name>
</gene>
<dbReference type="Proteomes" id="UP001500767">
    <property type="component" value="Unassembled WGS sequence"/>
</dbReference>
<name>A0ABP6YCN3_9ACTN</name>
<keyword evidence="3" id="KW-1185">Reference proteome</keyword>
<evidence type="ECO:0000256" key="1">
    <source>
        <dbReference type="SAM" id="MobiDB-lite"/>
    </source>
</evidence>
<organism evidence="2 3">
    <name type="scientific">Microlunatus spumicola</name>
    <dbReference type="NCBI Taxonomy" id="81499"/>
    <lineage>
        <taxon>Bacteria</taxon>
        <taxon>Bacillati</taxon>
        <taxon>Actinomycetota</taxon>
        <taxon>Actinomycetes</taxon>
        <taxon>Propionibacteriales</taxon>
        <taxon>Propionibacteriaceae</taxon>
        <taxon>Microlunatus</taxon>
    </lineage>
</organism>
<proteinExistence type="predicted"/>
<feature type="compositionally biased region" description="Low complexity" evidence="1">
    <location>
        <begin position="68"/>
        <end position="81"/>
    </location>
</feature>
<reference evidence="3" key="1">
    <citation type="journal article" date="2019" name="Int. J. Syst. Evol. Microbiol.">
        <title>The Global Catalogue of Microorganisms (GCM) 10K type strain sequencing project: providing services to taxonomists for standard genome sequencing and annotation.</title>
        <authorList>
            <consortium name="The Broad Institute Genomics Platform"/>
            <consortium name="The Broad Institute Genome Sequencing Center for Infectious Disease"/>
            <person name="Wu L."/>
            <person name="Ma J."/>
        </authorList>
    </citation>
    <scope>NUCLEOTIDE SEQUENCE [LARGE SCALE GENOMIC DNA]</scope>
    <source>
        <strain evidence="3">JCM 16540</strain>
    </source>
</reference>
<comment type="caution">
    <text evidence="2">The sequence shown here is derived from an EMBL/GenBank/DDBJ whole genome shotgun (WGS) entry which is preliminary data.</text>
</comment>
<dbReference type="EMBL" id="BAAAYR010000008">
    <property type="protein sequence ID" value="GAA3580444.1"/>
    <property type="molecule type" value="Genomic_DNA"/>
</dbReference>
<protein>
    <submittedName>
        <fullName evidence="2">Uncharacterized protein</fullName>
    </submittedName>
</protein>
<evidence type="ECO:0000313" key="2">
    <source>
        <dbReference type="EMBL" id="GAA3580444.1"/>
    </source>
</evidence>
<sequence>MCSGCCAYDATILGAAPLLPLDNSAEPGALGSGELDDGAAVRHQRDVLTRPPLSCDTLHPLISEVKRTTAARPARRSSLSRPDPPPVRLRTVGRRPPALSAAGAIVET</sequence>
<feature type="region of interest" description="Disordered" evidence="1">
    <location>
        <begin position="65"/>
        <end position="108"/>
    </location>
</feature>
<evidence type="ECO:0000313" key="3">
    <source>
        <dbReference type="Proteomes" id="UP001500767"/>
    </source>
</evidence>